<accession>A0ACC1LGP3</accession>
<evidence type="ECO:0000313" key="1">
    <source>
        <dbReference type="EMBL" id="KAJ2808131.1"/>
    </source>
</evidence>
<name>A0ACC1LGP3_9FUNG</name>
<organism evidence="1 2">
    <name type="scientific">Coemansia helicoidea</name>
    <dbReference type="NCBI Taxonomy" id="1286919"/>
    <lineage>
        <taxon>Eukaryota</taxon>
        <taxon>Fungi</taxon>
        <taxon>Fungi incertae sedis</taxon>
        <taxon>Zoopagomycota</taxon>
        <taxon>Kickxellomycotina</taxon>
        <taxon>Kickxellomycetes</taxon>
        <taxon>Kickxellales</taxon>
        <taxon>Kickxellaceae</taxon>
        <taxon>Coemansia</taxon>
    </lineage>
</organism>
<proteinExistence type="predicted"/>
<keyword evidence="2" id="KW-1185">Reference proteome</keyword>
<sequence>MKLAGVFAVLAAVASADFRAQTAGQDICCAANKDRMAKGLPPLKWFPNLDWMAMQHSDYMAKVQNLTHWEPLQPATYDLGKRLKAINFNFGTAGENIANGYKDLYSTEIGWMESKDHRANIMSPGFTVCGGAVSQPGNYYTANFASPMNDADDNMYYTLHCSNGVSTGATLGAAAPAPAPAPAPKPTPVPAPQPPKPVPQPSSVAPSPTPVHVAKPAPPVAPQPPPVARPAPKPAPVPQPMPPTGKCKRVPKGSIAAGKCKPCKKCSNGQSPLRR</sequence>
<evidence type="ECO:0000313" key="2">
    <source>
        <dbReference type="Proteomes" id="UP001140087"/>
    </source>
</evidence>
<dbReference type="Proteomes" id="UP001140087">
    <property type="component" value="Unassembled WGS sequence"/>
</dbReference>
<comment type="caution">
    <text evidence="1">The sequence shown here is derived from an EMBL/GenBank/DDBJ whole genome shotgun (WGS) entry which is preliminary data.</text>
</comment>
<gene>
    <name evidence="1" type="ORF">H4R21_000198</name>
</gene>
<protein>
    <submittedName>
        <fullName evidence="1">Uncharacterized protein</fullName>
    </submittedName>
</protein>
<reference evidence="1" key="1">
    <citation type="submission" date="2022-07" db="EMBL/GenBank/DDBJ databases">
        <title>Phylogenomic reconstructions and comparative analyses of Kickxellomycotina fungi.</title>
        <authorList>
            <person name="Reynolds N.K."/>
            <person name="Stajich J.E."/>
            <person name="Barry K."/>
            <person name="Grigoriev I.V."/>
            <person name="Crous P."/>
            <person name="Smith M.E."/>
        </authorList>
    </citation>
    <scope>NUCLEOTIDE SEQUENCE</scope>
    <source>
        <strain evidence="1">BCRC 34780</strain>
    </source>
</reference>
<dbReference type="EMBL" id="JANBUN010000014">
    <property type="protein sequence ID" value="KAJ2808131.1"/>
    <property type="molecule type" value="Genomic_DNA"/>
</dbReference>